<dbReference type="EMBL" id="FJUX01000252">
    <property type="protein sequence ID" value="CZT13936.1"/>
    <property type="molecule type" value="Genomic_DNA"/>
</dbReference>
<reference evidence="2" key="1">
    <citation type="submission" date="2016-03" db="EMBL/GenBank/DDBJ databases">
        <authorList>
            <person name="Guldener U."/>
        </authorList>
    </citation>
    <scope>NUCLEOTIDE SEQUENCE [LARGE SCALE GENOMIC DNA]</scope>
    <source>
        <strain evidence="2">04CH-RAC-A.6.1</strain>
    </source>
</reference>
<proteinExistence type="predicted"/>
<accession>A0A1E1LU12</accession>
<sequence>MASKSSISLNLKQNSQDFALDFNTQPNIFRLGYFSKVLDPLLRSVPHCNKTWKNLRVNESTSNLFTHYKHSHKAVNLRFLSDNNITLDDSVNTQVTNSQLSIEESFNRCYGRGTGGRQRVVFALKVRTNRIPLALPAMMPRSLRPLWYGP</sequence>
<dbReference type="OrthoDB" id="10602419at2759"/>
<gene>
    <name evidence="1" type="ORF">RAG0_17545</name>
</gene>
<protein>
    <submittedName>
        <fullName evidence="1">Uncharacterized protein</fullName>
    </submittedName>
</protein>
<keyword evidence="2" id="KW-1185">Reference proteome</keyword>
<organism evidence="1 2">
    <name type="scientific">Rhynchosporium agropyri</name>
    <dbReference type="NCBI Taxonomy" id="914238"/>
    <lineage>
        <taxon>Eukaryota</taxon>
        <taxon>Fungi</taxon>
        <taxon>Dikarya</taxon>
        <taxon>Ascomycota</taxon>
        <taxon>Pezizomycotina</taxon>
        <taxon>Leotiomycetes</taxon>
        <taxon>Helotiales</taxon>
        <taxon>Ploettnerulaceae</taxon>
        <taxon>Rhynchosporium</taxon>
    </lineage>
</organism>
<dbReference type="AlphaFoldDB" id="A0A1E1LU12"/>
<dbReference type="Proteomes" id="UP000178912">
    <property type="component" value="Unassembled WGS sequence"/>
</dbReference>
<name>A0A1E1LU12_9HELO</name>
<evidence type="ECO:0000313" key="2">
    <source>
        <dbReference type="Proteomes" id="UP000178912"/>
    </source>
</evidence>
<evidence type="ECO:0000313" key="1">
    <source>
        <dbReference type="EMBL" id="CZT13936.1"/>
    </source>
</evidence>